<comment type="caution">
    <text evidence="1">The sequence shown here is derived from an EMBL/GenBank/DDBJ whole genome shotgun (WGS) entry which is preliminary data.</text>
</comment>
<evidence type="ECO:0000313" key="1">
    <source>
        <dbReference type="EMBL" id="KAI6092517.1"/>
    </source>
</evidence>
<protein>
    <submittedName>
        <fullName evidence="1">DUF1709-domain-containing protein</fullName>
    </submittedName>
</protein>
<name>A0ACC0DJM1_9PEZI</name>
<sequence>MASEEQPVTQPLRISKNSTPASSPIKSGIPRPLSEISATEQRRNSPSWNQSQSPTKKMGLNTDSSPFQSSPLDGTSSPRLFWQNRNVNRTENELLYGGGSPLPNSVRRSSIERLQKASRVKNSTMFAREQKNEYDPARLPTIERPLAKVQGNTYASTGAAGFRPSHSRTESQTSIPFYSPTKSPTRPTLNPGPQTPSKDQTSPIKSSLSTRFKSSQDSQTDIFTDQSFDDHELPTGRFLHRHAKSVTFDAAPPQINEYEMATPDLSSIGTNSREGSFEDDEDDDYIYGHYPGEDGEGQDDSFDATLEDTDKTPVVGPDDWRQDRDSRFDSSPMPESVPSPAASARPQHSRTDSSNSDHRPLPPLPGMGHTRSQSGSSNGLSATAERMLGSPRSLPSPPPASVSKSEIHNIGNGNMSLEERLKLMMLSDETSPKAADSKTKTFAEQQRERRMRRAGARDRVTSPTPEREDDSVLNEEDDTVGDLSALELDYQLPSISRQSILRRVNGNNALGRESDFNFSSPGPDTRDSSVVHSTPYDPDVPIASIEDSVLDDVTEQGEDSVIIHESEDDKGDVYDLYQRSEDEDAASQKDSEDDDLDSHYSDEVQKPQPGASQLEEDSITTPRAASPATEGNSITNFSATLPQVNNASKETEFTRSLQSHMLPKPKEAGALTHSETHRMSDAQAYLQRPYTPEPKPMSKPEYDGSGWGEPEEDEEEEEPGTPESVIHHPISDDEEDEVDEVDEVEEPEELEEELEEAVEVQLIESPAIPEREATIKASGSNKLKTRASATPSDIMAMREARRQVSREVAPVVPPIPERHRSRLSRDLASPEQLEVPTGDDFLERHPSFKQRSLTLDLDLGLSLDQDLDRVIEAQKVAPHTLSYEYEFPGASATASATSKQLSSVSRSSLRRSSSQRLSRQLTQQKHTSAIPSPQKPVHANNSPTKQRGYLMRQNTKLVTASDKDTEEVRAGTRSAGNSPVKQQRPQSWTVEPWNGKHRRSIKKRHTPSTGGPAPPLPGQESNATTTTMDPLLEEDGPELATEECGERGRLFVKVMGAKDLELPLPKNEQVWFALTLDNGVHCVTTAWLELARNAPIGQEFELVVPNDLEFQLTLNVKLNRPAPQKLPAAKPPKVPKPKTSTFSRVFASPKKRKEMEARQRAEEEAYALAQREAAAAKQRHAAPTAWDLLSPIAAEDGTFARSYVSLKEHESRCYGRPYMTEIAAFNEWATEDAAFASSVKSKRAGVPSDSIVRRAPYKIGKLEVQLLFVPRPKGSTDDDMPKSMTMCIRDLKVAEERLSKNWEGHLSQQGGDCPYWRRRYFKLVGTKLTAYHETTRQPRATINLSNAKRLIDDRRQLTDPETTGRNGKRRRSAFAEEEEGYMFVEEGFRIRFNNGEIIDFYADTREDKTGWMKALGDVIGRAGDDDDGSGSSNGRRKWCDLVLKREEILRKRAAELRRVHSRTKSMVL</sequence>
<keyword evidence="2" id="KW-1185">Reference proteome</keyword>
<reference evidence="1 2" key="1">
    <citation type="journal article" date="2022" name="New Phytol.">
        <title>Ecological generalism drives hyperdiversity of secondary metabolite gene clusters in xylarialean endophytes.</title>
        <authorList>
            <person name="Franco M.E.E."/>
            <person name="Wisecaver J.H."/>
            <person name="Arnold A.E."/>
            <person name="Ju Y.M."/>
            <person name="Slot J.C."/>
            <person name="Ahrendt S."/>
            <person name="Moore L.P."/>
            <person name="Eastman K.E."/>
            <person name="Scott K."/>
            <person name="Konkel Z."/>
            <person name="Mondo S.J."/>
            <person name="Kuo A."/>
            <person name="Hayes R.D."/>
            <person name="Haridas S."/>
            <person name="Andreopoulos B."/>
            <person name="Riley R."/>
            <person name="LaButti K."/>
            <person name="Pangilinan J."/>
            <person name="Lipzen A."/>
            <person name="Amirebrahimi M."/>
            <person name="Yan J."/>
            <person name="Adam C."/>
            <person name="Keymanesh K."/>
            <person name="Ng V."/>
            <person name="Louie K."/>
            <person name="Northen T."/>
            <person name="Drula E."/>
            <person name="Henrissat B."/>
            <person name="Hsieh H.M."/>
            <person name="Youens-Clark K."/>
            <person name="Lutzoni F."/>
            <person name="Miadlikowska J."/>
            <person name="Eastwood D.C."/>
            <person name="Hamelin R.C."/>
            <person name="Grigoriev I.V."/>
            <person name="U'Ren J.M."/>
        </authorList>
    </citation>
    <scope>NUCLEOTIDE SEQUENCE [LARGE SCALE GENOMIC DNA]</scope>
    <source>
        <strain evidence="1 2">ER1909</strain>
    </source>
</reference>
<dbReference type="EMBL" id="MU394283">
    <property type="protein sequence ID" value="KAI6092517.1"/>
    <property type="molecule type" value="Genomic_DNA"/>
</dbReference>
<accession>A0ACC0DJM1</accession>
<gene>
    <name evidence="1" type="ORF">F4821DRAFT_278798</name>
</gene>
<evidence type="ECO:0000313" key="2">
    <source>
        <dbReference type="Proteomes" id="UP001497680"/>
    </source>
</evidence>
<organism evidence="1 2">
    <name type="scientific">Hypoxylon rubiginosum</name>
    <dbReference type="NCBI Taxonomy" id="110542"/>
    <lineage>
        <taxon>Eukaryota</taxon>
        <taxon>Fungi</taxon>
        <taxon>Dikarya</taxon>
        <taxon>Ascomycota</taxon>
        <taxon>Pezizomycotina</taxon>
        <taxon>Sordariomycetes</taxon>
        <taxon>Xylariomycetidae</taxon>
        <taxon>Xylariales</taxon>
        <taxon>Hypoxylaceae</taxon>
        <taxon>Hypoxylon</taxon>
    </lineage>
</organism>
<proteinExistence type="predicted"/>
<dbReference type="Proteomes" id="UP001497680">
    <property type="component" value="Unassembled WGS sequence"/>
</dbReference>